<organism evidence="2 4">
    <name type="scientific">Panine betaherpesvirus 2</name>
    <name type="common">Chimpanzee cytomegalovirus</name>
    <dbReference type="NCBI Taxonomy" id="188763"/>
    <lineage>
        <taxon>Viruses</taxon>
        <taxon>Duplodnaviria</taxon>
        <taxon>Heunggongvirae</taxon>
        <taxon>Peploviricota</taxon>
        <taxon>Herviviricetes</taxon>
        <taxon>Herpesvirales</taxon>
        <taxon>Orthoherpesviridae</taxon>
        <taxon>Betaherpesvirinae</taxon>
        <taxon>Cytomegalovirus</taxon>
        <taxon>Cytomegalovirus paninebeta2</taxon>
    </lineage>
</organism>
<sequence length="177" mass="20951">MFYTFSVLTYVCNKLHEVPREVECNKVTGYIGQNVSLKSITHVWSNSTWSVHTVSSLYMMCERESNDAPFNFYNVTDIQFNCTEEELLLLELTTQYTAVYYYRGYDTVPRPCMLYSTCYNVTVKNRTYEAEKHTFASSIWIPPVAVVTLIILLSVIKIPQRIWEEWMQYRYRDTVYT</sequence>
<keyword evidence="1" id="KW-0472">Membrane</keyword>
<keyword evidence="1" id="KW-1133">Transmembrane helix</keyword>
<dbReference type="EMBL" id="MZ151943">
    <property type="protein sequence ID" value="QXV67762.1"/>
    <property type="molecule type" value="Genomic_DNA"/>
</dbReference>
<keyword evidence="4" id="KW-1185">Reference proteome</keyword>
<dbReference type="KEGG" id="vg:935538"/>
<reference evidence="3" key="2">
    <citation type="submission" date="2021-05" db="EMBL/GenBank/DDBJ databases">
        <title>Cloning and multi-omic analysis of chimpanzee cytomegalovirus: a resource for comparative functional genomics.</title>
        <authorList>
            <person name="Phan Q.V."/>
        </authorList>
    </citation>
    <scope>NUCLEOTIDE SEQUENCE</scope>
    <source>
        <strain evidence="3">Heberling</strain>
    </source>
</reference>
<dbReference type="GeneID" id="935538"/>
<proteinExistence type="predicted"/>
<gene>
    <name evidence="2" type="primary">UL9</name>
    <name evidence="2" type="ORF">CCMVgp012</name>
</gene>
<evidence type="ECO:0000313" key="2">
    <source>
        <dbReference type="EMBL" id="AAM00660.1"/>
    </source>
</evidence>
<name>Q8QS77_9BETA</name>
<feature type="transmembrane region" description="Helical" evidence="1">
    <location>
        <begin position="139"/>
        <end position="158"/>
    </location>
</feature>
<dbReference type="EMBL" id="AF480884">
    <property type="protein sequence ID" value="AAM00660.1"/>
    <property type="molecule type" value="Genomic_DNA"/>
</dbReference>
<evidence type="ECO:0000313" key="4">
    <source>
        <dbReference type="Proteomes" id="UP000099188"/>
    </source>
</evidence>
<protein>
    <submittedName>
        <fullName evidence="2">Membrane glycoprotein UL9</fullName>
    </submittedName>
</protein>
<keyword evidence="1" id="KW-0812">Transmembrane</keyword>
<evidence type="ECO:0000313" key="3">
    <source>
        <dbReference type="EMBL" id="QXV67762.1"/>
    </source>
</evidence>
<reference evidence="2 4" key="1">
    <citation type="journal article" date="2003" name="J. Gen. Virol.">
        <title>The human cytomegalovirus genome revisited: comparison with the chimpanzee cytomegalovirus genome.</title>
        <authorList>
            <person name="Davison A.J."/>
            <person name="Dolan A."/>
            <person name="Akter P."/>
            <person name="Addison C."/>
            <person name="Dargan D.J."/>
            <person name="Alcendor D.J."/>
            <person name="McGeoch D.J."/>
            <person name="Hayward G.S."/>
        </authorList>
    </citation>
    <scope>NUCLEOTIDE SEQUENCE [LARGE SCALE GENOMIC DNA]</scope>
    <source>
        <strain evidence="2">Heberling</strain>
    </source>
</reference>
<dbReference type="Proteomes" id="UP000099188">
    <property type="component" value="Segment"/>
</dbReference>
<dbReference type="RefSeq" id="NP_612654.1">
    <property type="nucleotide sequence ID" value="NC_003521.1"/>
</dbReference>
<evidence type="ECO:0000256" key="1">
    <source>
        <dbReference type="SAM" id="Phobius"/>
    </source>
</evidence>
<accession>Q8QS77</accession>